<name>A0A8K0KR53_LADFU</name>
<dbReference type="Proteomes" id="UP000792457">
    <property type="component" value="Unassembled WGS sequence"/>
</dbReference>
<gene>
    <name evidence="1" type="ORF">J437_LFUL019393</name>
</gene>
<reference evidence="1" key="2">
    <citation type="submission" date="2017-10" db="EMBL/GenBank/DDBJ databases">
        <title>Ladona fulva Genome sequencing and assembly.</title>
        <authorList>
            <person name="Murali S."/>
            <person name="Richards S."/>
            <person name="Bandaranaike D."/>
            <person name="Bellair M."/>
            <person name="Blankenburg K."/>
            <person name="Chao H."/>
            <person name="Dinh H."/>
            <person name="Doddapaneni H."/>
            <person name="Dugan-Rocha S."/>
            <person name="Elkadiri S."/>
            <person name="Gnanaolivu R."/>
            <person name="Hernandez B."/>
            <person name="Skinner E."/>
            <person name="Javaid M."/>
            <person name="Lee S."/>
            <person name="Li M."/>
            <person name="Ming W."/>
            <person name="Munidasa M."/>
            <person name="Muniz J."/>
            <person name="Nguyen L."/>
            <person name="Hughes D."/>
            <person name="Osuji N."/>
            <person name="Pu L.-L."/>
            <person name="Puazo M."/>
            <person name="Qu C."/>
            <person name="Quiroz J."/>
            <person name="Raj R."/>
            <person name="Weissenberger G."/>
            <person name="Xin Y."/>
            <person name="Zou X."/>
            <person name="Han Y."/>
            <person name="Worley K."/>
            <person name="Muzny D."/>
            <person name="Gibbs R."/>
        </authorList>
    </citation>
    <scope>NUCLEOTIDE SEQUENCE</scope>
    <source>
        <strain evidence="1">Sampled in the wild</strain>
    </source>
</reference>
<dbReference type="OrthoDB" id="2266637at2759"/>
<evidence type="ECO:0000313" key="2">
    <source>
        <dbReference type="Proteomes" id="UP000792457"/>
    </source>
</evidence>
<sequence>MKHQAQLAGLSTGLKIPRGRGPRFVILHAGSARGFVEGAKMVYLANKGQGTTMMRWKADGLKNGSNPSCYQILARVL</sequence>
<dbReference type="AlphaFoldDB" id="A0A8K0KR53"/>
<evidence type="ECO:0000313" key="1">
    <source>
        <dbReference type="EMBL" id="KAG8239702.1"/>
    </source>
</evidence>
<protein>
    <submittedName>
        <fullName evidence="1">Uncharacterized protein</fullName>
    </submittedName>
</protein>
<organism evidence="1 2">
    <name type="scientific">Ladona fulva</name>
    <name type="common">Scarce chaser dragonfly</name>
    <name type="synonym">Libellula fulva</name>
    <dbReference type="NCBI Taxonomy" id="123851"/>
    <lineage>
        <taxon>Eukaryota</taxon>
        <taxon>Metazoa</taxon>
        <taxon>Ecdysozoa</taxon>
        <taxon>Arthropoda</taxon>
        <taxon>Hexapoda</taxon>
        <taxon>Insecta</taxon>
        <taxon>Pterygota</taxon>
        <taxon>Palaeoptera</taxon>
        <taxon>Odonata</taxon>
        <taxon>Epiprocta</taxon>
        <taxon>Anisoptera</taxon>
        <taxon>Libelluloidea</taxon>
        <taxon>Libellulidae</taxon>
        <taxon>Ladona</taxon>
    </lineage>
</organism>
<accession>A0A8K0KR53</accession>
<dbReference type="EMBL" id="KZ309838">
    <property type="protein sequence ID" value="KAG8239702.1"/>
    <property type="molecule type" value="Genomic_DNA"/>
</dbReference>
<keyword evidence="2" id="KW-1185">Reference proteome</keyword>
<comment type="caution">
    <text evidence="1">The sequence shown here is derived from an EMBL/GenBank/DDBJ whole genome shotgun (WGS) entry which is preliminary data.</text>
</comment>
<reference evidence="1" key="1">
    <citation type="submission" date="2013-04" db="EMBL/GenBank/DDBJ databases">
        <authorList>
            <person name="Qu J."/>
            <person name="Murali S.C."/>
            <person name="Bandaranaike D."/>
            <person name="Bellair M."/>
            <person name="Blankenburg K."/>
            <person name="Chao H."/>
            <person name="Dinh H."/>
            <person name="Doddapaneni H."/>
            <person name="Downs B."/>
            <person name="Dugan-Rocha S."/>
            <person name="Elkadiri S."/>
            <person name="Gnanaolivu R.D."/>
            <person name="Hernandez B."/>
            <person name="Javaid M."/>
            <person name="Jayaseelan J.C."/>
            <person name="Lee S."/>
            <person name="Li M."/>
            <person name="Ming W."/>
            <person name="Munidasa M."/>
            <person name="Muniz J."/>
            <person name="Nguyen L."/>
            <person name="Ongeri F."/>
            <person name="Osuji N."/>
            <person name="Pu L.-L."/>
            <person name="Puazo M."/>
            <person name="Qu C."/>
            <person name="Quiroz J."/>
            <person name="Raj R."/>
            <person name="Weissenberger G."/>
            <person name="Xin Y."/>
            <person name="Zou X."/>
            <person name="Han Y."/>
            <person name="Richards S."/>
            <person name="Worley K."/>
            <person name="Muzny D."/>
            <person name="Gibbs R."/>
        </authorList>
    </citation>
    <scope>NUCLEOTIDE SEQUENCE</scope>
    <source>
        <strain evidence="1">Sampled in the wild</strain>
    </source>
</reference>
<proteinExistence type="predicted"/>